<dbReference type="EMBL" id="MNPL01012577">
    <property type="protein sequence ID" value="OQR72064.1"/>
    <property type="molecule type" value="Genomic_DNA"/>
</dbReference>
<comment type="caution">
    <text evidence="1">The sequence shown here is derived from an EMBL/GenBank/DDBJ whole genome shotgun (WGS) entry which is preliminary data.</text>
</comment>
<dbReference type="Proteomes" id="UP000192247">
    <property type="component" value="Unassembled WGS sequence"/>
</dbReference>
<accession>A0A1V9XEV5</accession>
<gene>
    <name evidence="1" type="ORF">BIW11_10609</name>
</gene>
<evidence type="ECO:0000313" key="1">
    <source>
        <dbReference type="EMBL" id="OQR72064.1"/>
    </source>
</evidence>
<feature type="non-terminal residue" evidence="1">
    <location>
        <position position="1"/>
    </location>
</feature>
<dbReference type="AlphaFoldDB" id="A0A1V9XEV5"/>
<evidence type="ECO:0000313" key="2">
    <source>
        <dbReference type="Proteomes" id="UP000192247"/>
    </source>
</evidence>
<keyword evidence="2" id="KW-1185">Reference proteome</keyword>
<proteinExistence type="predicted"/>
<name>A0A1V9XEV5_9ACAR</name>
<reference evidence="1 2" key="1">
    <citation type="journal article" date="2017" name="Gigascience">
        <title>Draft genome of the honey bee ectoparasitic mite, Tropilaelaps mercedesae, is shaped by the parasitic life history.</title>
        <authorList>
            <person name="Dong X."/>
            <person name="Armstrong S.D."/>
            <person name="Xia D."/>
            <person name="Makepeace B.L."/>
            <person name="Darby A.C."/>
            <person name="Kadowaki T."/>
        </authorList>
    </citation>
    <scope>NUCLEOTIDE SEQUENCE [LARGE SCALE GENOMIC DNA]</scope>
    <source>
        <strain evidence="1">Wuxi-XJTLU</strain>
    </source>
</reference>
<organism evidence="1 2">
    <name type="scientific">Tropilaelaps mercedesae</name>
    <dbReference type="NCBI Taxonomy" id="418985"/>
    <lineage>
        <taxon>Eukaryota</taxon>
        <taxon>Metazoa</taxon>
        <taxon>Ecdysozoa</taxon>
        <taxon>Arthropoda</taxon>
        <taxon>Chelicerata</taxon>
        <taxon>Arachnida</taxon>
        <taxon>Acari</taxon>
        <taxon>Parasitiformes</taxon>
        <taxon>Mesostigmata</taxon>
        <taxon>Gamasina</taxon>
        <taxon>Dermanyssoidea</taxon>
        <taxon>Laelapidae</taxon>
        <taxon>Tropilaelaps</taxon>
    </lineage>
</organism>
<protein>
    <submittedName>
        <fullName evidence="1">Uncharacterized protein</fullName>
    </submittedName>
</protein>
<dbReference type="InParanoid" id="A0A1V9XEV5"/>
<sequence length="118" mass="13245">VKQFARTERSFYVCPALINALAIAAYEGANVIGGLQCHDSSKKSLLCFVQTLPESSGDKGTEKETLRQKDVIRRSLHLLPLGVNKKKFQQAVLIGKIAWQMREQPYRGADAFQNRDTH</sequence>